<keyword evidence="9 14" id="KW-0408">Iron</keyword>
<evidence type="ECO:0000256" key="3">
    <source>
        <dbReference type="ARBA" id="ARBA00011738"/>
    </source>
</evidence>
<protein>
    <recommendedName>
        <fullName evidence="4">Ferric uptake regulation protein</fullName>
    </recommendedName>
</protein>
<dbReference type="Pfam" id="PF01475">
    <property type="entry name" value="FUR"/>
    <property type="match status" value="1"/>
</dbReference>
<dbReference type="RefSeq" id="WP_124147119.1">
    <property type="nucleotide sequence ID" value="NZ_CAWOKI010000226.1"/>
</dbReference>
<evidence type="ECO:0000256" key="9">
    <source>
        <dbReference type="ARBA" id="ARBA00023004"/>
    </source>
</evidence>
<dbReference type="GO" id="GO:0045892">
    <property type="term" value="P:negative regulation of DNA-templated transcription"/>
    <property type="evidence" value="ECO:0007669"/>
    <property type="project" value="TreeGrafter"/>
</dbReference>
<evidence type="ECO:0000256" key="10">
    <source>
        <dbReference type="ARBA" id="ARBA00023015"/>
    </source>
</evidence>
<evidence type="ECO:0000313" key="15">
    <source>
        <dbReference type="EMBL" id="RQH37992.1"/>
    </source>
</evidence>
<dbReference type="GO" id="GO:0000976">
    <property type="term" value="F:transcription cis-regulatory region binding"/>
    <property type="evidence" value="ECO:0007669"/>
    <property type="project" value="TreeGrafter"/>
</dbReference>
<dbReference type="GO" id="GO:1900376">
    <property type="term" value="P:regulation of secondary metabolite biosynthetic process"/>
    <property type="evidence" value="ECO:0007669"/>
    <property type="project" value="TreeGrafter"/>
</dbReference>
<comment type="subunit">
    <text evidence="3">Homodimer.</text>
</comment>
<organism evidence="15 16">
    <name type="scientific">Okeania hirsuta</name>
    <dbReference type="NCBI Taxonomy" id="1458930"/>
    <lineage>
        <taxon>Bacteria</taxon>
        <taxon>Bacillati</taxon>
        <taxon>Cyanobacteriota</taxon>
        <taxon>Cyanophyceae</taxon>
        <taxon>Oscillatoriophycideae</taxon>
        <taxon>Oscillatoriales</taxon>
        <taxon>Microcoleaceae</taxon>
        <taxon>Okeania</taxon>
    </lineage>
</organism>
<dbReference type="InterPro" id="IPR043135">
    <property type="entry name" value="Fur_C"/>
</dbReference>
<comment type="similarity">
    <text evidence="2">Belongs to the Fur family.</text>
</comment>
<evidence type="ECO:0000256" key="12">
    <source>
        <dbReference type="ARBA" id="ARBA00023163"/>
    </source>
</evidence>
<evidence type="ECO:0000256" key="1">
    <source>
        <dbReference type="ARBA" id="ARBA00004496"/>
    </source>
</evidence>
<feature type="binding site" evidence="13">
    <location>
        <position position="104"/>
    </location>
    <ligand>
        <name>Zn(2+)</name>
        <dbReference type="ChEBI" id="CHEBI:29105"/>
    </ligand>
</feature>
<comment type="subcellular location">
    <subcellularLocation>
        <location evidence="1">Cytoplasm</location>
    </subcellularLocation>
</comment>
<dbReference type="InterPro" id="IPR036390">
    <property type="entry name" value="WH_DNA-bd_sf"/>
</dbReference>
<comment type="cofactor">
    <cofactor evidence="13">
        <name>Zn(2+)</name>
        <dbReference type="ChEBI" id="CHEBI:29105"/>
    </cofactor>
    <text evidence="13">Binds 1 zinc ion per subunit.</text>
</comment>
<gene>
    <name evidence="15" type="ORF">D5R40_17935</name>
</gene>
<keyword evidence="16" id="KW-1185">Reference proteome</keyword>
<feature type="binding site" evidence="13">
    <location>
        <position position="101"/>
    </location>
    <ligand>
        <name>Zn(2+)</name>
        <dbReference type="ChEBI" id="CHEBI:29105"/>
    </ligand>
</feature>
<dbReference type="OrthoDB" id="8659436at2"/>
<feature type="binding site" evidence="13">
    <location>
        <position position="141"/>
    </location>
    <ligand>
        <name>Zn(2+)</name>
        <dbReference type="ChEBI" id="CHEBI:29105"/>
    </ligand>
</feature>
<keyword evidence="10" id="KW-0805">Transcription regulation</keyword>
<sequence length="170" mass="19667">MALYTPSSFKAELNDKGWRMTPQRETILHVFQNLPKGNHLSAEDLYNMLQNRGERISLSTIYRTLKLMARMGILRELELAEGHKHYEINQPYPHHHHHLVCVQCNKTVEFKNDSILKIGLKQTEKSGLHLLDCQLTIHTICYEALRMGWPSLVSCEWSCPRALADAENSE</sequence>
<evidence type="ECO:0000256" key="7">
    <source>
        <dbReference type="ARBA" id="ARBA00022723"/>
    </source>
</evidence>
<evidence type="ECO:0000256" key="4">
    <source>
        <dbReference type="ARBA" id="ARBA00020910"/>
    </source>
</evidence>
<dbReference type="PANTHER" id="PTHR33202:SF19">
    <property type="entry name" value="FERRIC UPTAKE REGULATION PROTEIN"/>
    <property type="match status" value="1"/>
</dbReference>
<proteinExistence type="inferred from homology"/>
<feature type="binding site" evidence="14">
    <location>
        <position position="95"/>
    </location>
    <ligand>
        <name>Fe cation</name>
        <dbReference type="ChEBI" id="CHEBI:24875"/>
    </ligand>
</feature>
<name>A0A3N6N5V5_9CYAN</name>
<keyword evidence="12" id="KW-0804">Transcription</keyword>
<evidence type="ECO:0000313" key="16">
    <source>
        <dbReference type="Proteomes" id="UP000269154"/>
    </source>
</evidence>
<keyword evidence="6" id="KW-0678">Repressor</keyword>
<keyword evidence="11" id="KW-0238">DNA-binding</keyword>
<dbReference type="InterPro" id="IPR036388">
    <property type="entry name" value="WH-like_DNA-bd_sf"/>
</dbReference>
<dbReference type="GO" id="GO:0003700">
    <property type="term" value="F:DNA-binding transcription factor activity"/>
    <property type="evidence" value="ECO:0007669"/>
    <property type="project" value="InterPro"/>
</dbReference>
<keyword evidence="8 13" id="KW-0862">Zinc</keyword>
<dbReference type="GO" id="GO:0008270">
    <property type="term" value="F:zinc ion binding"/>
    <property type="evidence" value="ECO:0007669"/>
    <property type="project" value="TreeGrafter"/>
</dbReference>
<comment type="cofactor">
    <cofactor evidence="14">
        <name>Mn(2+)</name>
        <dbReference type="ChEBI" id="CHEBI:29035"/>
    </cofactor>
    <cofactor evidence="14">
        <name>Fe(2+)</name>
        <dbReference type="ChEBI" id="CHEBI:29033"/>
    </cofactor>
    <text evidence="14">Binds 1 Mn(2+) or Fe(2+) ion per subunit.</text>
</comment>
<evidence type="ECO:0000256" key="11">
    <source>
        <dbReference type="ARBA" id="ARBA00023125"/>
    </source>
</evidence>
<reference evidence="15 16" key="1">
    <citation type="journal article" date="2018" name="ACS Chem. Biol.">
        <title>Ketoreductase domain dysfunction expands chemodiversity: malyngamide biosynthesis in the cyanobacterium Okeania hirsuta.</title>
        <authorList>
            <person name="Moss N.A."/>
            <person name="Leao T."/>
            <person name="Rankin M."/>
            <person name="McCullough T.M."/>
            <person name="Qu P."/>
            <person name="Korobeynikov A."/>
            <person name="Smith J.L."/>
            <person name="Gerwick L."/>
            <person name="Gerwick W.H."/>
        </authorList>
    </citation>
    <scope>NUCLEOTIDE SEQUENCE [LARGE SCALE GENOMIC DNA]</scope>
    <source>
        <strain evidence="15 16">PAB10Feb10-1</strain>
    </source>
</reference>
<evidence type="ECO:0000256" key="13">
    <source>
        <dbReference type="PIRSR" id="PIRSR602481-1"/>
    </source>
</evidence>
<dbReference type="AlphaFoldDB" id="A0A3N6N5V5"/>
<dbReference type="InterPro" id="IPR002481">
    <property type="entry name" value="FUR"/>
</dbReference>
<accession>A0A3N6N5V5</accession>
<keyword evidence="5" id="KW-0963">Cytoplasm</keyword>
<dbReference type="CDD" id="cd07153">
    <property type="entry name" value="Fur_like"/>
    <property type="match status" value="1"/>
</dbReference>
<comment type="caution">
    <text evidence="15">The sequence shown here is derived from an EMBL/GenBank/DDBJ whole genome shotgun (WGS) entry which is preliminary data.</text>
</comment>
<dbReference type="SUPFAM" id="SSF46785">
    <property type="entry name" value="Winged helix' DNA-binding domain"/>
    <property type="match status" value="1"/>
</dbReference>
<dbReference type="FunFam" id="1.10.10.10:FF:000381">
    <property type="entry name" value="Fur family transcriptional regulator"/>
    <property type="match status" value="1"/>
</dbReference>
<evidence type="ECO:0000256" key="8">
    <source>
        <dbReference type="ARBA" id="ARBA00022833"/>
    </source>
</evidence>
<dbReference type="FunFam" id="3.30.1490.190:FF:000008">
    <property type="entry name" value="Ferric uptake regulator, Fur family"/>
    <property type="match status" value="1"/>
</dbReference>
<evidence type="ECO:0000256" key="2">
    <source>
        <dbReference type="ARBA" id="ARBA00007957"/>
    </source>
</evidence>
<dbReference type="Gene3D" id="3.30.1490.190">
    <property type="match status" value="1"/>
</dbReference>
<keyword evidence="7 13" id="KW-0479">Metal-binding</keyword>
<evidence type="ECO:0000256" key="5">
    <source>
        <dbReference type="ARBA" id="ARBA00022490"/>
    </source>
</evidence>
<dbReference type="PANTHER" id="PTHR33202">
    <property type="entry name" value="ZINC UPTAKE REGULATION PROTEIN"/>
    <property type="match status" value="1"/>
</dbReference>
<evidence type="ECO:0000256" key="6">
    <source>
        <dbReference type="ARBA" id="ARBA00022491"/>
    </source>
</evidence>
<dbReference type="EMBL" id="RCBY01000104">
    <property type="protein sequence ID" value="RQH37992.1"/>
    <property type="molecule type" value="Genomic_DNA"/>
</dbReference>
<dbReference type="Gene3D" id="1.10.10.10">
    <property type="entry name" value="Winged helix-like DNA-binding domain superfamily/Winged helix DNA-binding domain"/>
    <property type="match status" value="1"/>
</dbReference>
<dbReference type="Proteomes" id="UP000269154">
    <property type="component" value="Unassembled WGS sequence"/>
</dbReference>
<evidence type="ECO:0000256" key="14">
    <source>
        <dbReference type="PIRSR" id="PIRSR602481-2"/>
    </source>
</evidence>
<dbReference type="GO" id="GO:0005737">
    <property type="term" value="C:cytoplasm"/>
    <property type="evidence" value="ECO:0007669"/>
    <property type="project" value="UniProtKB-SubCell"/>
</dbReference>